<dbReference type="GO" id="GO:0034727">
    <property type="term" value="P:piecemeal microautophagy of the nucleus"/>
    <property type="evidence" value="ECO:0007669"/>
    <property type="project" value="TreeGrafter"/>
</dbReference>
<feature type="compositionally biased region" description="Acidic residues" evidence="12">
    <location>
        <begin position="583"/>
        <end position="593"/>
    </location>
</feature>
<dbReference type="AlphaFoldDB" id="A0A8H3HLB0"/>
<dbReference type="GO" id="GO:0004197">
    <property type="term" value="F:cysteine-type endopeptidase activity"/>
    <property type="evidence" value="ECO:0007669"/>
    <property type="project" value="TreeGrafter"/>
</dbReference>
<evidence type="ECO:0000256" key="6">
    <source>
        <dbReference type="ARBA" id="ARBA00022801"/>
    </source>
</evidence>
<comment type="similarity">
    <text evidence="2 11">Belongs to the peptidase C54 family.</text>
</comment>
<feature type="compositionally biased region" description="Pro residues" evidence="12">
    <location>
        <begin position="228"/>
        <end position="240"/>
    </location>
</feature>
<keyword evidence="3" id="KW-0813">Transport</keyword>
<keyword evidence="6 11" id="KW-0378">Hydrolase</keyword>
<keyword evidence="7" id="KW-0788">Thiol protease</keyword>
<comment type="catalytic activity">
    <reaction evidence="10">
        <text>[protein]-C-terminal L-amino acid-glycyl-phosphatidylethanolamide + H2O = [protein]-C-terminal L-amino acid-glycine + a 1,2-diacyl-sn-glycero-3-phosphoethanolamine</text>
        <dbReference type="Rhea" id="RHEA:67548"/>
        <dbReference type="Rhea" id="RHEA-COMP:17323"/>
        <dbReference type="Rhea" id="RHEA-COMP:17324"/>
        <dbReference type="ChEBI" id="CHEBI:15377"/>
        <dbReference type="ChEBI" id="CHEBI:64612"/>
        <dbReference type="ChEBI" id="CHEBI:172940"/>
        <dbReference type="ChEBI" id="CHEBI:172941"/>
    </reaction>
    <physiologicalReaction direction="left-to-right" evidence="10">
        <dbReference type="Rhea" id="RHEA:67549"/>
    </physiologicalReaction>
</comment>
<keyword evidence="9" id="KW-0072">Autophagy</keyword>
<feature type="compositionally biased region" description="Low complexity" evidence="12">
    <location>
        <begin position="617"/>
        <end position="628"/>
    </location>
</feature>
<feature type="region of interest" description="Disordered" evidence="12">
    <location>
        <begin position="167"/>
        <end position="191"/>
    </location>
</feature>
<dbReference type="InterPro" id="IPR005078">
    <property type="entry name" value="Peptidase_C54"/>
</dbReference>
<evidence type="ECO:0000256" key="9">
    <source>
        <dbReference type="ARBA" id="ARBA00023006"/>
    </source>
</evidence>
<dbReference type="GO" id="GO:0000407">
    <property type="term" value="C:phagophore assembly site"/>
    <property type="evidence" value="ECO:0007669"/>
    <property type="project" value="UniProtKB-SubCell"/>
</dbReference>
<feature type="region of interest" description="Disordered" evidence="12">
    <location>
        <begin position="569"/>
        <end position="658"/>
    </location>
</feature>
<feature type="compositionally biased region" description="Polar residues" evidence="12">
    <location>
        <begin position="916"/>
        <end position="927"/>
    </location>
</feature>
<evidence type="ECO:0000256" key="2">
    <source>
        <dbReference type="ARBA" id="ARBA00010958"/>
    </source>
</evidence>
<dbReference type="GO" id="GO:0016485">
    <property type="term" value="P:protein processing"/>
    <property type="evidence" value="ECO:0007669"/>
    <property type="project" value="TreeGrafter"/>
</dbReference>
<accession>A0A8H3HLB0</accession>
<dbReference type="EC" id="3.4.22.-" evidence="11"/>
<dbReference type="GO" id="GO:0015031">
    <property type="term" value="P:protein transport"/>
    <property type="evidence" value="ECO:0007669"/>
    <property type="project" value="UniProtKB-KW"/>
</dbReference>
<evidence type="ECO:0000256" key="12">
    <source>
        <dbReference type="SAM" id="MobiDB-lite"/>
    </source>
</evidence>
<gene>
    <name evidence="14" type="ORF">RDB_LOCUS18895</name>
</gene>
<feature type="compositionally biased region" description="Polar residues" evidence="12">
    <location>
        <begin position="788"/>
        <end position="800"/>
    </location>
</feature>
<proteinExistence type="inferred from homology"/>
<evidence type="ECO:0000313" key="15">
    <source>
        <dbReference type="Proteomes" id="UP000663827"/>
    </source>
</evidence>
<dbReference type="GO" id="GO:0000423">
    <property type="term" value="P:mitophagy"/>
    <property type="evidence" value="ECO:0007669"/>
    <property type="project" value="TreeGrafter"/>
</dbReference>
<feature type="domain" description="Peptidase C54 catalytic" evidence="13">
    <location>
        <begin position="298"/>
        <end position="721"/>
    </location>
</feature>
<dbReference type="InterPro" id="IPR038765">
    <property type="entry name" value="Papain-like_cys_pep_sf"/>
</dbReference>
<dbReference type="GO" id="GO:0000045">
    <property type="term" value="P:autophagosome assembly"/>
    <property type="evidence" value="ECO:0007669"/>
    <property type="project" value="TreeGrafter"/>
</dbReference>
<dbReference type="PANTHER" id="PTHR22624:SF49">
    <property type="entry name" value="CYSTEINE PROTEASE"/>
    <property type="match status" value="1"/>
</dbReference>
<reference evidence="14" key="1">
    <citation type="submission" date="2021-01" db="EMBL/GenBank/DDBJ databases">
        <authorList>
            <person name="Kaushik A."/>
        </authorList>
    </citation>
    <scope>NUCLEOTIDE SEQUENCE</scope>
    <source>
        <strain evidence="14">AG5</strain>
    </source>
</reference>
<dbReference type="GO" id="GO:0005634">
    <property type="term" value="C:nucleus"/>
    <property type="evidence" value="ECO:0007669"/>
    <property type="project" value="UniProtKB-SubCell"/>
</dbReference>
<keyword evidence="11" id="KW-0539">Nucleus</keyword>
<evidence type="ECO:0000256" key="7">
    <source>
        <dbReference type="ARBA" id="ARBA00022807"/>
    </source>
</evidence>
<dbReference type="PANTHER" id="PTHR22624">
    <property type="entry name" value="CYSTEINE PROTEASE ATG4"/>
    <property type="match status" value="1"/>
</dbReference>
<evidence type="ECO:0000256" key="11">
    <source>
        <dbReference type="RuleBase" id="RU363115"/>
    </source>
</evidence>
<feature type="region of interest" description="Disordered" evidence="12">
    <location>
        <begin position="227"/>
        <end position="273"/>
    </location>
</feature>
<dbReference type="GO" id="GO:0019786">
    <property type="term" value="F:protein-phosphatidylethanolamide deconjugating activity"/>
    <property type="evidence" value="ECO:0007669"/>
    <property type="project" value="InterPro"/>
</dbReference>
<evidence type="ECO:0000256" key="8">
    <source>
        <dbReference type="ARBA" id="ARBA00022927"/>
    </source>
</evidence>
<feature type="compositionally biased region" description="Polar residues" evidence="12">
    <location>
        <begin position="262"/>
        <end position="273"/>
    </location>
</feature>
<feature type="compositionally biased region" description="Acidic residues" evidence="12">
    <location>
        <begin position="746"/>
        <end position="773"/>
    </location>
</feature>
<feature type="region of interest" description="Disordered" evidence="12">
    <location>
        <begin position="738"/>
        <end position="949"/>
    </location>
</feature>
<dbReference type="InterPro" id="IPR046792">
    <property type="entry name" value="Peptidase_C54_cat"/>
</dbReference>
<keyword evidence="5 11" id="KW-0645">Protease</keyword>
<evidence type="ECO:0000256" key="10">
    <source>
        <dbReference type="ARBA" id="ARBA00029362"/>
    </source>
</evidence>
<evidence type="ECO:0000256" key="5">
    <source>
        <dbReference type="ARBA" id="ARBA00022670"/>
    </source>
</evidence>
<feature type="region of interest" description="Disordered" evidence="12">
    <location>
        <begin position="1"/>
        <end position="87"/>
    </location>
</feature>
<evidence type="ECO:0000256" key="4">
    <source>
        <dbReference type="ARBA" id="ARBA00022490"/>
    </source>
</evidence>
<evidence type="ECO:0000256" key="1">
    <source>
        <dbReference type="ARBA" id="ARBA00004329"/>
    </source>
</evidence>
<comment type="function">
    <text evidence="11">Required for selective autophagic degradation of the nucleus (nucleophagy) as well as for mitophagy which contributes to regulate mitochondrial quantity and quality by eliminating the mitochondria to a basal level to fulfill cellular energy requirements and preventing excess ROS production.</text>
</comment>
<dbReference type="SUPFAM" id="SSF54001">
    <property type="entry name" value="Cysteine proteinases"/>
    <property type="match status" value="1"/>
</dbReference>
<name>A0A8H3HLB0_9AGAM</name>
<evidence type="ECO:0000256" key="3">
    <source>
        <dbReference type="ARBA" id="ARBA00022448"/>
    </source>
</evidence>
<evidence type="ECO:0000313" key="14">
    <source>
        <dbReference type="EMBL" id="CAE7074722.1"/>
    </source>
</evidence>
<keyword evidence="8" id="KW-0653">Protein transport</keyword>
<comment type="subcellular location">
    <subcellularLocation>
        <location evidence="11">Nucleus</location>
    </subcellularLocation>
    <subcellularLocation>
        <location evidence="11">Cytoplasm</location>
    </subcellularLocation>
    <subcellularLocation>
        <location evidence="1">Preautophagosomal structure</location>
    </subcellularLocation>
</comment>
<feature type="compositionally biased region" description="Basic residues" evidence="12">
    <location>
        <begin position="1"/>
        <end position="10"/>
    </location>
</feature>
<protein>
    <recommendedName>
        <fullName evidence="11">Cysteine protease</fullName>
        <ecNumber evidence="11">3.4.22.-</ecNumber>
    </recommendedName>
</protein>
<keyword evidence="4 11" id="KW-0963">Cytoplasm</keyword>
<organism evidence="14 15">
    <name type="scientific">Rhizoctonia solani</name>
    <dbReference type="NCBI Taxonomy" id="456999"/>
    <lineage>
        <taxon>Eukaryota</taxon>
        <taxon>Fungi</taxon>
        <taxon>Dikarya</taxon>
        <taxon>Basidiomycota</taxon>
        <taxon>Agaricomycotina</taxon>
        <taxon>Agaricomycetes</taxon>
        <taxon>Cantharellales</taxon>
        <taxon>Ceratobasidiaceae</taxon>
        <taxon>Rhizoctonia</taxon>
    </lineage>
</organism>
<dbReference type="EMBL" id="CAJNJQ010000388">
    <property type="protein sequence ID" value="CAE7074722.1"/>
    <property type="molecule type" value="Genomic_DNA"/>
</dbReference>
<evidence type="ECO:0000259" key="13">
    <source>
        <dbReference type="Pfam" id="PF03416"/>
    </source>
</evidence>
<dbReference type="GO" id="GO:0035973">
    <property type="term" value="P:aggrephagy"/>
    <property type="evidence" value="ECO:0007669"/>
    <property type="project" value="TreeGrafter"/>
</dbReference>
<dbReference type="Proteomes" id="UP000663827">
    <property type="component" value="Unassembled WGS sequence"/>
</dbReference>
<sequence>MALERRHRRATPGTSAMVTCSWMPRTDEPSTTMPPQMPSSPSSSQKLPRILRRHDTQVRASSGDSSARSRRGARRSSPSLAEGSGPSIAVAEEEAGDAELSRSPSSVSHAVAMAVATRARQSESAVVPSPSSVRLGDISTRLSGWFSHLTGSTTDLSLTNTLSNAATMVPNSPKRAQPRTDGPMSNVSRPVKGGLDKVMRYLTDSDATPDGCTDPIWLLGVLHAGFEPPDPSASPPPPTSPHRRDSTESSLHVQLHRKSRNPPGSFTHHQNPSLQSISSFTIESGGPSKYANAWPPVFYEDFTSLIWLTYRSHYSPIRDTSLESLAPLGPCDQDMVPSLPMSASPRRWGWPGSAEKSWTSDAGWGCMLRTGQSLLANALIHLHLGRNWRRPHYPMFAEEHAIYVKILTWFFDTPSPLAPFGVHRMALAGKALGKDVGTWFGPSTAAGSIKTLAHAFPECQLSVSLAVDGTVFASDVYAASHMGMVTPSGRSISSRRSASKWGGRAVLILVNIRLGLDNVNPIYYDALKSLFQFPQSVGISGGRPSSSYYFVGTQADSLFYLDPHHTRPLVPLRPPPSVAPETSDLEEEQDESDVPVTPGKQRIRRDITPDPHPTPRPRISSPASPASSELGHHRARSSLSPPRPNPNYQLPAASSSSKLVPLIPGGIDSQDGIHYCCAYSAAELRTFHCDRVRKMPMSALDPSMLLGFLCRDDADWKDFRTRVADMSKKTKTLFSIADEPPSWSDMDSDDMGLESVSEPDMESVPDHDDVDDFYDTHTGETRSAIGRHQTSPPGELSTTDESMEVVTPGPRHSSRYGTMRPGKDRLAHHRSTSSEGEDDDDWVDPTPPPADVSEIPGVENGAPASISATPSPDLVPSPSVPSVVSEGSSLPESPVRGGNKFPFPAGDDEDEMMQYPKSQARGSTQLRTVRARDGGRTKSGGVRGLVDEA</sequence>
<feature type="compositionally biased region" description="Low complexity" evidence="12">
    <location>
        <begin position="880"/>
        <end position="895"/>
    </location>
</feature>
<feature type="compositionally biased region" description="Polar residues" evidence="12">
    <location>
        <begin position="646"/>
        <end position="658"/>
    </location>
</feature>
<comment type="caution">
    <text evidence="14">The sequence shown here is derived from an EMBL/GenBank/DDBJ whole genome shotgun (WGS) entry which is preliminary data.</text>
</comment>
<feature type="compositionally biased region" description="Low complexity" evidence="12">
    <location>
        <begin position="29"/>
        <end position="45"/>
    </location>
</feature>
<dbReference type="Pfam" id="PF03416">
    <property type="entry name" value="Peptidase_C54"/>
    <property type="match status" value="1"/>
</dbReference>